<evidence type="ECO:0000256" key="1">
    <source>
        <dbReference type="SAM" id="MobiDB-lite"/>
    </source>
</evidence>
<name>A0ABP0RSW5_9DINO</name>
<accession>A0ABP0RSW5</accession>
<reference evidence="2 3" key="1">
    <citation type="submission" date="2024-02" db="EMBL/GenBank/DDBJ databases">
        <authorList>
            <person name="Chen Y."/>
            <person name="Shah S."/>
            <person name="Dougan E. K."/>
            <person name="Thang M."/>
            <person name="Chan C."/>
        </authorList>
    </citation>
    <scope>NUCLEOTIDE SEQUENCE [LARGE SCALE GENOMIC DNA]</scope>
</reference>
<feature type="region of interest" description="Disordered" evidence="1">
    <location>
        <begin position="1"/>
        <end position="24"/>
    </location>
</feature>
<comment type="caution">
    <text evidence="2">The sequence shown here is derived from an EMBL/GenBank/DDBJ whole genome shotgun (WGS) entry which is preliminary data.</text>
</comment>
<protein>
    <submittedName>
        <fullName evidence="2">Uncharacterized protein</fullName>
    </submittedName>
</protein>
<organism evidence="2 3">
    <name type="scientific">Durusdinium trenchii</name>
    <dbReference type="NCBI Taxonomy" id="1381693"/>
    <lineage>
        <taxon>Eukaryota</taxon>
        <taxon>Sar</taxon>
        <taxon>Alveolata</taxon>
        <taxon>Dinophyceae</taxon>
        <taxon>Suessiales</taxon>
        <taxon>Symbiodiniaceae</taxon>
        <taxon>Durusdinium</taxon>
    </lineage>
</organism>
<dbReference type="Proteomes" id="UP001642464">
    <property type="component" value="Unassembled WGS sequence"/>
</dbReference>
<keyword evidence="3" id="KW-1185">Reference proteome</keyword>
<evidence type="ECO:0000313" key="2">
    <source>
        <dbReference type="EMBL" id="CAK9102698.1"/>
    </source>
</evidence>
<sequence length="99" mass="10839">MGRRSGRVWGNSGEGTGDRDGVSLQRKLPIRADAAGLLQLGPRVSEAAVRRKVQPLLKAWKWNPELATHVLKTLAKSSFPVMSLQTMNILRASEANFDA</sequence>
<proteinExistence type="predicted"/>
<gene>
    <name evidence="2" type="ORF">SCF082_LOCUS47997</name>
</gene>
<evidence type="ECO:0000313" key="3">
    <source>
        <dbReference type="Proteomes" id="UP001642464"/>
    </source>
</evidence>
<dbReference type="EMBL" id="CAXAMM010042051">
    <property type="protein sequence ID" value="CAK9102698.1"/>
    <property type="molecule type" value="Genomic_DNA"/>
</dbReference>